<reference evidence="3" key="1">
    <citation type="submission" date="2021-04" db="EMBL/GenBank/DDBJ databases">
        <title>A collection of bacterial strains from the Burkholderia cepacia Research Laboratory and Repository.</title>
        <authorList>
            <person name="Lipuma J."/>
            <person name="Spilker T."/>
        </authorList>
    </citation>
    <scope>NUCLEOTIDE SEQUENCE</scope>
    <source>
        <strain evidence="3">AU36012</strain>
    </source>
</reference>
<sequence length="536" mass="55129">MKNATNRQRGFTIIELLATLAIVSAVTAGIVAMIGTSLEDARGQQAARYQSQLAQAAAQLIEQNAAALTTVATRDKPVVIRLHGAPYQLATFLPDGVGEQNAYGQTPCLLVYASAAGQLQGLLVTEGGASIPDAQLGYIAANAGAGGGSIPVADNAAGAAIGAYGAWRVAAPNPANAACSSIKTGAGHLASQIFPDSGSGQAADFLYRVSVPGNPAANTMQVPIVLAQQTDYGPCTAAPGAIAADGGSNVVTCRNGQWVPLGSRHWRDPVASAADLGDTSKVPNPQIGDVAMTTNTGRAYTFNGTAWQALAVDEQGNLDLGNQQAQGNPCTPTSASTTPVTTDAQGRVLSCRNGIWQTQSEILPGTTTTECQILMASPGAADYPNCAGPPSANYYAPPFSFNAANGTYTYSRIVAVRLTKPGIVSVSGWAHLNDSQCGNPRGARAQVSQDIDVLDASNRSVAHTEAQGPTLVDDSGGISNTLNQALPAGDYQVAILTNWATYNALSTPWTSSFCGEQNQTVPNTPVVGGWTVNTYY</sequence>
<dbReference type="Proteomes" id="UP000682266">
    <property type="component" value="Unassembled WGS sequence"/>
</dbReference>
<dbReference type="AlphaFoldDB" id="A0AA41JKK5"/>
<keyword evidence="1" id="KW-0472">Membrane</keyword>
<keyword evidence="1" id="KW-1133">Transmembrane helix</keyword>
<protein>
    <submittedName>
        <fullName evidence="3">Shufflon system plasmid conjugative transfer pilus tip adhesin PilV</fullName>
    </submittedName>
</protein>
<dbReference type="InterPro" id="IPR007001">
    <property type="entry name" value="Shufflon_N"/>
</dbReference>
<dbReference type="Pfam" id="PF07963">
    <property type="entry name" value="N_methyl"/>
    <property type="match status" value="1"/>
</dbReference>
<gene>
    <name evidence="3" type="primary">pilV</name>
    <name evidence="3" type="ORF">KDW93_17630</name>
</gene>
<feature type="domain" description="Bacterial shufflon protein N-terminal" evidence="2">
    <location>
        <begin position="38"/>
        <end position="240"/>
    </location>
</feature>
<dbReference type="InterPro" id="IPR012902">
    <property type="entry name" value="N_methyl_site"/>
</dbReference>
<accession>A0AA41JKK5</accession>
<dbReference type="EMBL" id="JAGSVG010000015">
    <property type="protein sequence ID" value="MBR8130764.1"/>
    <property type="molecule type" value="Genomic_DNA"/>
</dbReference>
<proteinExistence type="predicted"/>
<keyword evidence="1" id="KW-0812">Transmembrane</keyword>
<evidence type="ECO:0000256" key="1">
    <source>
        <dbReference type="SAM" id="Phobius"/>
    </source>
</evidence>
<dbReference type="Pfam" id="PF04917">
    <property type="entry name" value="Shufflon_N"/>
    <property type="match status" value="1"/>
</dbReference>
<comment type="caution">
    <text evidence="3">The sequence shown here is derived from an EMBL/GenBank/DDBJ whole genome shotgun (WGS) entry which is preliminary data.</text>
</comment>
<evidence type="ECO:0000259" key="2">
    <source>
        <dbReference type="Pfam" id="PF04917"/>
    </source>
</evidence>
<dbReference type="NCBIfam" id="TIGR02532">
    <property type="entry name" value="IV_pilin_GFxxxE"/>
    <property type="match status" value="1"/>
</dbReference>
<dbReference type="InterPro" id="IPR045584">
    <property type="entry name" value="Pilin-like"/>
</dbReference>
<name>A0AA41JKK5_9BURK</name>
<dbReference type="RefSeq" id="WP_105787736.1">
    <property type="nucleotide sequence ID" value="NZ_CADERF010000018.1"/>
</dbReference>
<organism evidence="3 4">
    <name type="scientific">Burkholderia ambifaria</name>
    <dbReference type="NCBI Taxonomy" id="152480"/>
    <lineage>
        <taxon>Bacteria</taxon>
        <taxon>Pseudomonadati</taxon>
        <taxon>Pseudomonadota</taxon>
        <taxon>Betaproteobacteria</taxon>
        <taxon>Burkholderiales</taxon>
        <taxon>Burkholderiaceae</taxon>
        <taxon>Burkholderia</taxon>
        <taxon>Burkholderia cepacia complex</taxon>
    </lineage>
</organism>
<feature type="transmembrane region" description="Helical" evidence="1">
    <location>
        <begin position="12"/>
        <end position="35"/>
    </location>
</feature>
<evidence type="ECO:0000313" key="3">
    <source>
        <dbReference type="EMBL" id="MBR8130764.1"/>
    </source>
</evidence>
<evidence type="ECO:0000313" key="4">
    <source>
        <dbReference type="Proteomes" id="UP000682266"/>
    </source>
</evidence>
<dbReference type="SUPFAM" id="SSF54523">
    <property type="entry name" value="Pili subunits"/>
    <property type="match status" value="1"/>
</dbReference>